<evidence type="ECO:0000256" key="11">
    <source>
        <dbReference type="PROSITE-ProRule" id="PRU00421"/>
    </source>
</evidence>
<sequence length="645" mass="69539">MLNFLQRIGKSLMFPIATLPAAALLVRLGMEDFLDLPFITAAGNGILGNLALIFAIGIAMGLSKDGSGAAALAGAVGYLVLDNGIGAINEDVKMGVFAGVIAGIAAGLLYNRYNDVKFPEFLSFFGGKRFVPIITSAVMVVAAFVLGYVWVYPQALLGSTADWILNGGAAGVGIYGFLNRLLIPVGLHHVMNTLIWFDFGTFTTTGGEVVRGEINRFLNGDPSAGSFLAGFFPVMMFGLPAACLAMYAAAKKERKAAVGGMFLSIGLTSFLTGVTEPIEFSFMFLSPLLYVVHAALTGVSMILAYLFDVRHGFGFSAGLIDYVLNYNIAQNPFTLVFIGLFMAAVYFFVFYFLIIKLNLKTPGREDEEEVETETEIEEGTDEYEAKAYHYLEALGGRDNIETLDYCTTRLRLEMKDRDIVNEAALKRSGARGVMKIGRKNLQVIVGTTVEFVAEAMKKQMQNPGMTAPSAPRTEQEKAPGSTGRRLNKEEFAMPVNGRILPLEEVPDQVFAEGMMGPGFAVDPADGTIASPVKGKVVQVFPTKHAVGLETDKGLELLIHVGLDTVKLQGNGFEALVEAGDLVDQGTALLQVDLDFVKKEAPSVITPIIFTNLESEEVQLLQQGEAVRGDKGILEVTDKKEGVSDE</sequence>
<dbReference type="InterPro" id="IPR013013">
    <property type="entry name" value="PTS_EIIC_1"/>
</dbReference>
<dbReference type="SUPFAM" id="SSF51261">
    <property type="entry name" value="Duplicated hybrid motif"/>
    <property type="match status" value="1"/>
</dbReference>
<dbReference type="PROSITE" id="PS01035">
    <property type="entry name" value="PTS_EIIB_TYPE_1_CYS"/>
    <property type="match status" value="1"/>
</dbReference>
<evidence type="ECO:0000256" key="10">
    <source>
        <dbReference type="ARBA" id="ARBA00023136"/>
    </source>
</evidence>
<feature type="transmembrane region" description="Helical" evidence="13">
    <location>
        <begin position="94"/>
        <end position="110"/>
    </location>
</feature>
<dbReference type="InterPro" id="IPR003352">
    <property type="entry name" value="PTS_EIIC"/>
</dbReference>
<comment type="caution">
    <text evidence="17">The sequence shown here is derived from an EMBL/GenBank/DDBJ whole genome shotgun (WGS) entry which is preliminary data.</text>
</comment>
<evidence type="ECO:0000256" key="8">
    <source>
        <dbReference type="ARBA" id="ARBA00022777"/>
    </source>
</evidence>
<feature type="domain" description="PTS EIIC type-1" evidence="16">
    <location>
        <begin position="1"/>
        <end position="366"/>
    </location>
</feature>
<dbReference type="InterPro" id="IPR001996">
    <property type="entry name" value="PTS_IIB_1"/>
</dbReference>
<dbReference type="NCBIfam" id="TIGR00830">
    <property type="entry name" value="PTBA"/>
    <property type="match status" value="1"/>
</dbReference>
<dbReference type="PROSITE" id="PS51098">
    <property type="entry name" value="PTS_EIIB_TYPE_1"/>
    <property type="match status" value="1"/>
</dbReference>
<name>A0ABS3DRW9_9BACI</name>
<evidence type="ECO:0000256" key="4">
    <source>
        <dbReference type="ARBA" id="ARBA00022597"/>
    </source>
</evidence>
<feature type="transmembrane region" description="Helical" evidence="13">
    <location>
        <begin position="256"/>
        <end position="275"/>
    </location>
</feature>
<evidence type="ECO:0000256" key="6">
    <source>
        <dbReference type="ARBA" id="ARBA00022683"/>
    </source>
</evidence>
<dbReference type="NCBIfam" id="TIGR00826">
    <property type="entry name" value="EIIB_glc"/>
    <property type="match status" value="1"/>
</dbReference>
<feature type="domain" description="PTS EIIB type-1" evidence="15">
    <location>
        <begin position="384"/>
        <end position="466"/>
    </location>
</feature>
<dbReference type="InterPro" id="IPR036878">
    <property type="entry name" value="Glu_permease_IIB"/>
</dbReference>
<evidence type="ECO:0000259" key="15">
    <source>
        <dbReference type="PROSITE" id="PS51098"/>
    </source>
</evidence>
<evidence type="ECO:0000256" key="13">
    <source>
        <dbReference type="SAM" id="Phobius"/>
    </source>
</evidence>
<keyword evidence="7 13" id="KW-0812">Transmembrane</keyword>
<keyword evidence="8" id="KW-0418">Kinase</keyword>
<evidence type="ECO:0000259" key="14">
    <source>
        <dbReference type="PROSITE" id="PS51093"/>
    </source>
</evidence>
<protein>
    <submittedName>
        <fullName evidence="17">PTS transporter subunit EIIC</fullName>
    </submittedName>
</protein>
<dbReference type="Proteomes" id="UP000663970">
    <property type="component" value="Unassembled WGS sequence"/>
</dbReference>
<feature type="domain" description="PTS EIIA type-1" evidence="14">
    <location>
        <begin position="507"/>
        <end position="611"/>
    </location>
</feature>
<evidence type="ECO:0000256" key="2">
    <source>
        <dbReference type="ARBA" id="ARBA00022448"/>
    </source>
</evidence>
<evidence type="ECO:0000256" key="3">
    <source>
        <dbReference type="ARBA" id="ARBA00022475"/>
    </source>
</evidence>
<keyword evidence="5" id="KW-0808">Transferase</keyword>
<feature type="transmembrane region" description="Helical" evidence="13">
    <location>
        <begin position="226"/>
        <end position="250"/>
    </location>
</feature>
<dbReference type="InterPro" id="IPR011055">
    <property type="entry name" value="Dup_hybrid_motif"/>
</dbReference>
<keyword evidence="9 13" id="KW-1133">Transmembrane helix</keyword>
<dbReference type="InterPro" id="IPR018113">
    <property type="entry name" value="PTrfase_EIIB_Cys"/>
</dbReference>
<keyword evidence="3" id="KW-1003">Cell membrane</keyword>
<feature type="active site" description="Phosphocysteine intermediate; for EIIB activity" evidence="11">
    <location>
        <position position="406"/>
    </location>
</feature>
<dbReference type="SUPFAM" id="SSF55604">
    <property type="entry name" value="Glucose permease domain IIB"/>
    <property type="match status" value="1"/>
</dbReference>
<keyword evidence="2" id="KW-0813">Transport</keyword>
<feature type="transmembrane region" description="Helical" evidence="13">
    <location>
        <begin position="287"/>
        <end position="307"/>
    </location>
</feature>
<feature type="region of interest" description="Disordered" evidence="12">
    <location>
        <begin position="460"/>
        <end position="485"/>
    </location>
</feature>
<dbReference type="CDD" id="cd00212">
    <property type="entry name" value="PTS_IIB_glc"/>
    <property type="match status" value="1"/>
</dbReference>
<dbReference type="InterPro" id="IPR001127">
    <property type="entry name" value="PTS_EIIA_1_perm"/>
</dbReference>
<reference evidence="17 18" key="1">
    <citation type="submission" date="2020-12" db="EMBL/GenBank/DDBJ databases">
        <title>Oil enriched cultivation method for isolating marine PHA-producing bacteria.</title>
        <authorList>
            <person name="Zheng W."/>
            <person name="Yu S."/>
            <person name="Huang Y."/>
        </authorList>
    </citation>
    <scope>NUCLEOTIDE SEQUENCE [LARGE SCALE GENOMIC DNA]</scope>
    <source>
        <strain evidence="17 18">SY-2-6</strain>
    </source>
</reference>
<evidence type="ECO:0000256" key="12">
    <source>
        <dbReference type="SAM" id="MobiDB-lite"/>
    </source>
</evidence>
<keyword evidence="6" id="KW-0598">Phosphotransferase system</keyword>
<evidence type="ECO:0000256" key="7">
    <source>
        <dbReference type="ARBA" id="ARBA00022692"/>
    </source>
</evidence>
<evidence type="ECO:0000256" key="9">
    <source>
        <dbReference type="ARBA" id="ARBA00022989"/>
    </source>
</evidence>
<dbReference type="Pfam" id="PF00367">
    <property type="entry name" value="PTS_EIIB"/>
    <property type="match status" value="1"/>
</dbReference>
<gene>
    <name evidence="17" type="ORF">JF544_02490</name>
</gene>
<feature type="transmembrane region" description="Helical" evidence="13">
    <location>
        <begin position="36"/>
        <end position="62"/>
    </location>
</feature>
<dbReference type="NCBIfam" id="TIGR01998">
    <property type="entry name" value="PTS-II-BC-nag"/>
    <property type="match status" value="1"/>
</dbReference>
<organism evidence="17 18">
    <name type="scientific">Halobacillus kuroshimensis</name>
    <dbReference type="NCBI Taxonomy" id="302481"/>
    <lineage>
        <taxon>Bacteria</taxon>
        <taxon>Bacillati</taxon>
        <taxon>Bacillota</taxon>
        <taxon>Bacilli</taxon>
        <taxon>Bacillales</taxon>
        <taxon>Bacillaceae</taxon>
        <taxon>Halobacillus</taxon>
    </lineage>
</organism>
<dbReference type="Gene3D" id="3.30.1360.60">
    <property type="entry name" value="Glucose permease domain IIB"/>
    <property type="match status" value="1"/>
</dbReference>
<dbReference type="PROSITE" id="PS51093">
    <property type="entry name" value="PTS_EIIA_TYPE_1"/>
    <property type="match status" value="1"/>
</dbReference>
<dbReference type="InterPro" id="IPR010974">
    <property type="entry name" value="PTS_IIBC_nag"/>
</dbReference>
<evidence type="ECO:0000313" key="18">
    <source>
        <dbReference type="Proteomes" id="UP000663970"/>
    </source>
</evidence>
<accession>A0ABS3DRW9</accession>
<comment type="subcellular location">
    <subcellularLocation>
        <location evidence="1">Cell membrane</location>
        <topology evidence="1">Multi-pass membrane protein</topology>
    </subcellularLocation>
</comment>
<keyword evidence="18" id="KW-1185">Reference proteome</keyword>
<dbReference type="PANTHER" id="PTHR30009">
    <property type="entry name" value="CYTOCHROME C-TYPE SYNTHESIS PROTEIN AND PTS TRANSMEMBRANE COMPONENT"/>
    <property type="match status" value="1"/>
</dbReference>
<dbReference type="PROSITE" id="PS00371">
    <property type="entry name" value="PTS_EIIA_TYPE_1_HIS"/>
    <property type="match status" value="1"/>
</dbReference>
<dbReference type="PANTHER" id="PTHR30009:SF4">
    <property type="entry name" value="PTS SYSTEM N-ACETYLGLUCOSAMINE-SPECIFIC EIICBA COMPONENT"/>
    <property type="match status" value="1"/>
</dbReference>
<dbReference type="Pfam" id="PF02378">
    <property type="entry name" value="PTS_EIIC"/>
    <property type="match status" value="1"/>
</dbReference>
<dbReference type="EMBL" id="JAEKJY010000001">
    <property type="protein sequence ID" value="MBN8234092.1"/>
    <property type="molecule type" value="Genomic_DNA"/>
</dbReference>
<keyword evidence="10 13" id="KW-0472">Membrane</keyword>
<feature type="transmembrane region" description="Helical" evidence="13">
    <location>
        <begin position="163"/>
        <end position="183"/>
    </location>
</feature>
<feature type="transmembrane region" description="Helical" evidence="13">
    <location>
        <begin position="333"/>
        <end position="354"/>
    </location>
</feature>
<dbReference type="InterPro" id="IPR050429">
    <property type="entry name" value="PTS_Glucose_EIICBA"/>
</dbReference>
<evidence type="ECO:0000256" key="5">
    <source>
        <dbReference type="ARBA" id="ARBA00022679"/>
    </source>
</evidence>
<evidence type="ECO:0000256" key="1">
    <source>
        <dbReference type="ARBA" id="ARBA00004651"/>
    </source>
</evidence>
<keyword evidence="4" id="KW-0762">Sugar transport</keyword>
<proteinExistence type="predicted"/>
<feature type="transmembrane region" description="Helical" evidence="13">
    <location>
        <begin position="130"/>
        <end position="151"/>
    </location>
</feature>
<dbReference type="Gene3D" id="2.70.70.10">
    <property type="entry name" value="Glucose Permease (Domain IIA)"/>
    <property type="match status" value="1"/>
</dbReference>
<dbReference type="PROSITE" id="PS51103">
    <property type="entry name" value="PTS_EIIC_TYPE_1"/>
    <property type="match status" value="1"/>
</dbReference>
<feature type="transmembrane region" description="Helical" evidence="13">
    <location>
        <begin position="69"/>
        <end position="88"/>
    </location>
</feature>
<dbReference type="Pfam" id="PF00358">
    <property type="entry name" value="PTS_EIIA_1"/>
    <property type="match status" value="1"/>
</dbReference>
<evidence type="ECO:0000259" key="16">
    <source>
        <dbReference type="PROSITE" id="PS51103"/>
    </source>
</evidence>
<feature type="transmembrane region" description="Helical" evidence="13">
    <location>
        <begin position="12"/>
        <end position="30"/>
    </location>
</feature>
<evidence type="ECO:0000313" key="17">
    <source>
        <dbReference type="EMBL" id="MBN8234092.1"/>
    </source>
</evidence>
<dbReference type="RefSeq" id="WP_206932222.1">
    <property type="nucleotide sequence ID" value="NZ_JAEKJY010000001.1"/>
</dbReference>